<proteinExistence type="predicted"/>
<accession>A0A0C3CB79</accession>
<organism evidence="1 2">
    <name type="scientific">Hebeloma cylindrosporum</name>
    <dbReference type="NCBI Taxonomy" id="76867"/>
    <lineage>
        <taxon>Eukaryota</taxon>
        <taxon>Fungi</taxon>
        <taxon>Dikarya</taxon>
        <taxon>Basidiomycota</taxon>
        <taxon>Agaricomycotina</taxon>
        <taxon>Agaricomycetes</taxon>
        <taxon>Agaricomycetidae</taxon>
        <taxon>Agaricales</taxon>
        <taxon>Agaricineae</taxon>
        <taxon>Hymenogastraceae</taxon>
        <taxon>Hebeloma</taxon>
    </lineage>
</organism>
<dbReference type="AlphaFoldDB" id="A0A0C3CB79"/>
<reference evidence="1 2" key="1">
    <citation type="submission" date="2014-04" db="EMBL/GenBank/DDBJ databases">
        <authorList>
            <consortium name="DOE Joint Genome Institute"/>
            <person name="Kuo A."/>
            <person name="Gay G."/>
            <person name="Dore J."/>
            <person name="Kohler A."/>
            <person name="Nagy L.G."/>
            <person name="Floudas D."/>
            <person name="Copeland A."/>
            <person name="Barry K.W."/>
            <person name="Cichocki N."/>
            <person name="Veneault-Fourrey C."/>
            <person name="LaButti K."/>
            <person name="Lindquist E.A."/>
            <person name="Lipzen A."/>
            <person name="Lundell T."/>
            <person name="Morin E."/>
            <person name="Murat C."/>
            <person name="Sun H."/>
            <person name="Tunlid A."/>
            <person name="Henrissat B."/>
            <person name="Grigoriev I.V."/>
            <person name="Hibbett D.S."/>
            <person name="Martin F."/>
            <person name="Nordberg H.P."/>
            <person name="Cantor M.N."/>
            <person name="Hua S.X."/>
        </authorList>
    </citation>
    <scope>NUCLEOTIDE SEQUENCE [LARGE SCALE GENOMIC DNA]</scope>
    <source>
        <strain evidence="2">h7</strain>
    </source>
</reference>
<gene>
    <name evidence="1" type="ORF">M413DRAFT_154969</name>
</gene>
<sequence>MLNFNKFEFHTCHGRFKLILNASFCDSTWGSYTSCSPAVTAPLKQYNVKISSKGYAVK</sequence>
<dbReference type="Proteomes" id="UP000053424">
    <property type="component" value="Unassembled WGS sequence"/>
</dbReference>
<dbReference type="EMBL" id="KN831781">
    <property type="protein sequence ID" value="KIM40871.1"/>
    <property type="molecule type" value="Genomic_DNA"/>
</dbReference>
<name>A0A0C3CB79_HEBCY</name>
<reference evidence="2" key="2">
    <citation type="submission" date="2015-01" db="EMBL/GenBank/DDBJ databases">
        <title>Evolutionary Origins and Diversification of the Mycorrhizal Mutualists.</title>
        <authorList>
            <consortium name="DOE Joint Genome Institute"/>
            <consortium name="Mycorrhizal Genomics Consortium"/>
            <person name="Kohler A."/>
            <person name="Kuo A."/>
            <person name="Nagy L.G."/>
            <person name="Floudas D."/>
            <person name="Copeland A."/>
            <person name="Barry K.W."/>
            <person name="Cichocki N."/>
            <person name="Veneault-Fourrey C."/>
            <person name="LaButti K."/>
            <person name="Lindquist E.A."/>
            <person name="Lipzen A."/>
            <person name="Lundell T."/>
            <person name="Morin E."/>
            <person name="Murat C."/>
            <person name="Riley R."/>
            <person name="Ohm R."/>
            <person name="Sun H."/>
            <person name="Tunlid A."/>
            <person name="Henrissat B."/>
            <person name="Grigoriev I.V."/>
            <person name="Hibbett D.S."/>
            <person name="Martin F."/>
        </authorList>
    </citation>
    <scope>NUCLEOTIDE SEQUENCE [LARGE SCALE GENOMIC DNA]</scope>
    <source>
        <strain evidence="2">h7</strain>
    </source>
</reference>
<evidence type="ECO:0000313" key="1">
    <source>
        <dbReference type="EMBL" id="KIM40871.1"/>
    </source>
</evidence>
<keyword evidence="2" id="KW-1185">Reference proteome</keyword>
<protein>
    <submittedName>
        <fullName evidence="1">Uncharacterized protein</fullName>
    </submittedName>
</protein>
<dbReference type="HOGENOM" id="CLU_2979317_0_0_1"/>
<evidence type="ECO:0000313" key="2">
    <source>
        <dbReference type="Proteomes" id="UP000053424"/>
    </source>
</evidence>